<dbReference type="InterPro" id="IPR000971">
    <property type="entry name" value="Globin"/>
</dbReference>
<gene>
    <name evidence="8" type="ORF">B4U79_14427</name>
</gene>
<dbReference type="PROSITE" id="PS01033">
    <property type="entry name" value="GLOBIN"/>
    <property type="match status" value="1"/>
</dbReference>
<evidence type="ECO:0000256" key="6">
    <source>
        <dbReference type="RuleBase" id="RU000356"/>
    </source>
</evidence>
<keyword evidence="3 6" id="KW-0561">Oxygen transport</keyword>
<evidence type="ECO:0000256" key="4">
    <source>
        <dbReference type="ARBA" id="ARBA00022723"/>
    </source>
</evidence>
<evidence type="ECO:0000313" key="8">
    <source>
        <dbReference type="EMBL" id="RWS14490.1"/>
    </source>
</evidence>
<dbReference type="InterPro" id="IPR044399">
    <property type="entry name" value="Mb-like_M"/>
</dbReference>
<keyword evidence="2 6" id="KW-0349">Heme</keyword>
<keyword evidence="1 6" id="KW-0813">Transport</keyword>
<dbReference type="EMBL" id="NCKU01000707">
    <property type="protein sequence ID" value="RWS14490.1"/>
    <property type="molecule type" value="Genomic_DNA"/>
</dbReference>
<feature type="domain" description="Globin" evidence="7">
    <location>
        <begin position="2"/>
        <end position="150"/>
    </location>
</feature>
<dbReference type="InterPro" id="IPR002336">
    <property type="entry name" value="Erythrocruorin"/>
</dbReference>
<keyword evidence="5" id="KW-0408">Iron</keyword>
<dbReference type="GO" id="GO:0005833">
    <property type="term" value="C:hemoglobin complex"/>
    <property type="evidence" value="ECO:0007669"/>
    <property type="project" value="InterPro"/>
</dbReference>
<dbReference type="Proteomes" id="UP000285301">
    <property type="component" value="Unassembled WGS sequence"/>
</dbReference>
<dbReference type="InterPro" id="IPR012292">
    <property type="entry name" value="Globin/Proto"/>
</dbReference>
<dbReference type="GO" id="GO:0046872">
    <property type="term" value="F:metal ion binding"/>
    <property type="evidence" value="ECO:0007669"/>
    <property type="project" value="UniProtKB-KW"/>
</dbReference>
<accession>A0A443RGT1</accession>
<dbReference type="Pfam" id="PF00042">
    <property type="entry name" value="Globin"/>
    <property type="match status" value="1"/>
</dbReference>
<proteinExistence type="inferred from homology"/>
<dbReference type="CDD" id="cd01040">
    <property type="entry name" value="Mb-like"/>
    <property type="match status" value="1"/>
</dbReference>
<sequence length="161" mass="18416">MSLTAEEKAIIEKTWSLMSSNAKENSVDLFIRFFTENPSYQKMFKSFADVPMQELRGNKKIAAHAAQVVFAISALVQFIDDTDCLVEQLDKIAERHQKRKVTPKMFENLGTSIVGWLIEKLGTDIMNEQAIEAWKKLYGVILNVVTKHMEEDNEDKTNSDK</sequence>
<evidence type="ECO:0000256" key="2">
    <source>
        <dbReference type="ARBA" id="ARBA00022617"/>
    </source>
</evidence>
<dbReference type="GO" id="GO:0020037">
    <property type="term" value="F:heme binding"/>
    <property type="evidence" value="ECO:0007669"/>
    <property type="project" value="InterPro"/>
</dbReference>
<dbReference type="PRINTS" id="PR00611">
    <property type="entry name" value="ERYTHCRUORIN"/>
</dbReference>
<comment type="caution">
    <text evidence="8">The sequence shown here is derived from an EMBL/GenBank/DDBJ whole genome shotgun (WGS) entry which is preliminary data.</text>
</comment>
<dbReference type="PANTHER" id="PTHR47217">
    <property type="entry name" value="GLOBIN-LIKE PROTEIN"/>
    <property type="match status" value="1"/>
</dbReference>
<dbReference type="PANTHER" id="PTHR47217:SF1">
    <property type="entry name" value="GLOBIN-LIKE PROTEIN"/>
    <property type="match status" value="1"/>
</dbReference>
<evidence type="ECO:0000256" key="3">
    <source>
        <dbReference type="ARBA" id="ARBA00022621"/>
    </source>
</evidence>
<reference evidence="8 9" key="1">
    <citation type="journal article" date="2018" name="Gigascience">
        <title>Genomes of trombidid mites reveal novel predicted allergens and laterally-transferred genes associated with secondary metabolism.</title>
        <authorList>
            <person name="Dong X."/>
            <person name="Chaisiri K."/>
            <person name="Xia D."/>
            <person name="Armstrong S.D."/>
            <person name="Fang Y."/>
            <person name="Donnelly M.J."/>
            <person name="Kadowaki T."/>
            <person name="McGarry J.W."/>
            <person name="Darby A.C."/>
            <person name="Makepeace B.L."/>
        </authorList>
    </citation>
    <scope>NUCLEOTIDE SEQUENCE [LARGE SCALE GENOMIC DNA]</scope>
    <source>
        <strain evidence="8">UoL-WK</strain>
    </source>
</reference>
<comment type="similarity">
    <text evidence="6">Belongs to the globin family.</text>
</comment>
<protein>
    <submittedName>
        <fullName evidence="8">Globin-like protein</fullName>
    </submittedName>
</protein>
<dbReference type="STRING" id="1965070.A0A443RGT1"/>
<dbReference type="InterPro" id="IPR009050">
    <property type="entry name" value="Globin-like_sf"/>
</dbReference>
<name>A0A443RGT1_9ACAR</name>
<dbReference type="SUPFAM" id="SSF46458">
    <property type="entry name" value="Globin-like"/>
    <property type="match status" value="1"/>
</dbReference>
<dbReference type="OrthoDB" id="436496at2759"/>
<evidence type="ECO:0000256" key="1">
    <source>
        <dbReference type="ARBA" id="ARBA00022448"/>
    </source>
</evidence>
<dbReference type="GO" id="GO:0005344">
    <property type="term" value="F:oxygen carrier activity"/>
    <property type="evidence" value="ECO:0007669"/>
    <property type="project" value="UniProtKB-KW"/>
</dbReference>
<evidence type="ECO:0000259" key="7">
    <source>
        <dbReference type="PROSITE" id="PS01033"/>
    </source>
</evidence>
<dbReference type="GO" id="GO:0019825">
    <property type="term" value="F:oxygen binding"/>
    <property type="evidence" value="ECO:0007669"/>
    <property type="project" value="InterPro"/>
</dbReference>
<evidence type="ECO:0000256" key="5">
    <source>
        <dbReference type="ARBA" id="ARBA00023004"/>
    </source>
</evidence>
<dbReference type="AlphaFoldDB" id="A0A443RGT1"/>
<keyword evidence="4" id="KW-0479">Metal-binding</keyword>
<keyword evidence="9" id="KW-1185">Reference proteome</keyword>
<organism evidence="8 9">
    <name type="scientific">Dinothrombium tinctorium</name>
    <dbReference type="NCBI Taxonomy" id="1965070"/>
    <lineage>
        <taxon>Eukaryota</taxon>
        <taxon>Metazoa</taxon>
        <taxon>Ecdysozoa</taxon>
        <taxon>Arthropoda</taxon>
        <taxon>Chelicerata</taxon>
        <taxon>Arachnida</taxon>
        <taxon>Acari</taxon>
        <taxon>Acariformes</taxon>
        <taxon>Trombidiformes</taxon>
        <taxon>Prostigmata</taxon>
        <taxon>Anystina</taxon>
        <taxon>Parasitengona</taxon>
        <taxon>Trombidioidea</taxon>
        <taxon>Trombidiidae</taxon>
        <taxon>Dinothrombium</taxon>
    </lineage>
</organism>
<dbReference type="Gene3D" id="1.10.490.10">
    <property type="entry name" value="Globins"/>
    <property type="match status" value="1"/>
</dbReference>
<evidence type="ECO:0000313" key="9">
    <source>
        <dbReference type="Proteomes" id="UP000285301"/>
    </source>
</evidence>
<dbReference type="GO" id="GO:0005576">
    <property type="term" value="C:extracellular region"/>
    <property type="evidence" value="ECO:0007669"/>
    <property type="project" value="InterPro"/>
</dbReference>